<dbReference type="GO" id="GO:0015628">
    <property type="term" value="P:protein secretion by the type II secretion system"/>
    <property type="evidence" value="ECO:0007669"/>
    <property type="project" value="InterPro"/>
</dbReference>
<keyword evidence="4" id="KW-1003">Cell membrane</keyword>
<dbReference type="Gene3D" id="2.30.42.10">
    <property type="match status" value="1"/>
</dbReference>
<dbReference type="Pfam" id="PF11356">
    <property type="entry name" value="T2SSC"/>
    <property type="match status" value="1"/>
</dbReference>
<name>A0A928YVX2_9GAMM</name>
<evidence type="ECO:0000256" key="3">
    <source>
        <dbReference type="ARBA" id="ARBA00022448"/>
    </source>
</evidence>
<evidence type="ECO:0000256" key="4">
    <source>
        <dbReference type="ARBA" id="ARBA00022475"/>
    </source>
</evidence>
<proteinExistence type="inferred from homology"/>
<dbReference type="AlphaFoldDB" id="A0A928YVX2"/>
<keyword evidence="8 10" id="KW-1133">Transmembrane helix</keyword>
<evidence type="ECO:0000259" key="11">
    <source>
        <dbReference type="Pfam" id="PF11356"/>
    </source>
</evidence>
<accession>A0A928YVX2</accession>
<dbReference type="InterPro" id="IPR001639">
    <property type="entry name" value="T2SS_protein-GspC"/>
</dbReference>
<sequence>MHDKILSPRLALNQRTASLEQALERGAGLFARIPLRTWKNLVILLLVLWLSFSLSRFFWLVVPDPVIPVASVALVPGSTGAPATAGDLNIDTLKSLDIFGEADQAAIAAANEAQNTTQNNFPAGMEDNAVDTQLNLLLVGVVASNDESAGRAIIATGGKQEVYGPGAELPAGRGVTLTRVLDTRVILNNNGRLESLWLHQDDNDPRARANLRSAAPPVDAGGGRSWSEENEVVEDSQQAVFVGQGNELQEASPAAVDPESEVARNISDVVAMSIHREGGQVVGYKIRPGRNADQFAALGLQPDDIVTAVNGTPLNNPGKIMEIYTNMRNATSANLEIKRGGSVLSIDVVLQ</sequence>
<dbReference type="SUPFAM" id="SSF50156">
    <property type="entry name" value="PDZ domain-like"/>
    <property type="match status" value="1"/>
</dbReference>
<dbReference type="Gene3D" id="2.30.30.830">
    <property type="match status" value="1"/>
</dbReference>
<evidence type="ECO:0000256" key="7">
    <source>
        <dbReference type="ARBA" id="ARBA00022927"/>
    </source>
</evidence>
<evidence type="ECO:0000256" key="6">
    <source>
        <dbReference type="ARBA" id="ARBA00022692"/>
    </source>
</evidence>
<dbReference type="GO" id="GO:0005886">
    <property type="term" value="C:plasma membrane"/>
    <property type="evidence" value="ECO:0007669"/>
    <property type="project" value="UniProtKB-SubCell"/>
</dbReference>
<evidence type="ECO:0000256" key="2">
    <source>
        <dbReference type="ARBA" id="ARBA00007986"/>
    </source>
</evidence>
<feature type="domain" description="Type II secretion system protein GspC N-terminal" evidence="11">
    <location>
        <begin position="44"/>
        <end position="197"/>
    </location>
</feature>
<evidence type="ECO:0000256" key="9">
    <source>
        <dbReference type="ARBA" id="ARBA00023136"/>
    </source>
</evidence>
<dbReference type="EMBL" id="PRDL01000001">
    <property type="protein sequence ID" value="MBE8718995.1"/>
    <property type="molecule type" value="Genomic_DNA"/>
</dbReference>
<feature type="transmembrane region" description="Helical" evidence="10">
    <location>
        <begin position="41"/>
        <end position="62"/>
    </location>
</feature>
<evidence type="ECO:0000256" key="5">
    <source>
        <dbReference type="ARBA" id="ARBA00022519"/>
    </source>
</evidence>
<dbReference type="RefSeq" id="WP_193912011.1">
    <property type="nucleotide sequence ID" value="NZ_PRDL01000001.1"/>
</dbReference>
<protein>
    <submittedName>
        <fullName evidence="12">Type II secretion system protein GspC</fullName>
    </submittedName>
</protein>
<keyword evidence="7" id="KW-0653">Protein transport</keyword>
<dbReference type="InterPro" id="IPR024961">
    <property type="entry name" value="T2SS_GspC_N"/>
</dbReference>
<evidence type="ECO:0000313" key="13">
    <source>
        <dbReference type="Proteomes" id="UP000652567"/>
    </source>
</evidence>
<dbReference type="GO" id="GO:0015627">
    <property type="term" value="C:type II protein secretion system complex"/>
    <property type="evidence" value="ECO:0007669"/>
    <property type="project" value="InterPro"/>
</dbReference>
<keyword evidence="5" id="KW-0997">Cell inner membrane</keyword>
<gene>
    <name evidence="12" type="primary">gspC</name>
    <name evidence="12" type="ORF">C4F51_17605</name>
</gene>
<keyword evidence="6 10" id="KW-0812">Transmembrane</keyword>
<dbReference type="InterPro" id="IPR036034">
    <property type="entry name" value="PDZ_sf"/>
</dbReference>
<evidence type="ECO:0000256" key="10">
    <source>
        <dbReference type="SAM" id="Phobius"/>
    </source>
</evidence>
<dbReference type="NCBIfam" id="TIGR01713">
    <property type="entry name" value="typeII_sec_gspC"/>
    <property type="match status" value="1"/>
</dbReference>
<keyword evidence="3" id="KW-0813">Transport</keyword>
<keyword evidence="9 10" id="KW-0472">Membrane</keyword>
<evidence type="ECO:0000256" key="8">
    <source>
        <dbReference type="ARBA" id="ARBA00022989"/>
    </source>
</evidence>
<evidence type="ECO:0000313" key="12">
    <source>
        <dbReference type="EMBL" id="MBE8718995.1"/>
    </source>
</evidence>
<organism evidence="12 13">
    <name type="scientific">Cellvibrio polysaccharolyticus</name>
    <dbReference type="NCBI Taxonomy" id="2082724"/>
    <lineage>
        <taxon>Bacteria</taxon>
        <taxon>Pseudomonadati</taxon>
        <taxon>Pseudomonadota</taxon>
        <taxon>Gammaproteobacteria</taxon>
        <taxon>Cellvibrionales</taxon>
        <taxon>Cellvibrionaceae</taxon>
        <taxon>Cellvibrio</taxon>
    </lineage>
</organism>
<comment type="subcellular location">
    <subcellularLocation>
        <location evidence="1">Cell inner membrane</location>
    </subcellularLocation>
</comment>
<keyword evidence="13" id="KW-1185">Reference proteome</keyword>
<comment type="caution">
    <text evidence="12">The sequence shown here is derived from an EMBL/GenBank/DDBJ whole genome shotgun (WGS) entry which is preliminary data.</text>
</comment>
<reference evidence="12" key="1">
    <citation type="submission" date="2018-07" db="EMBL/GenBank/DDBJ databases">
        <title>Genome assembly of strain Ka43.</title>
        <authorList>
            <person name="Kukolya J."/>
            <person name="Nagy I."/>
            <person name="Horvath B."/>
            <person name="Toth A."/>
        </authorList>
    </citation>
    <scope>NUCLEOTIDE SEQUENCE</scope>
    <source>
        <strain evidence="12">KB43</strain>
    </source>
</reference>
<evidence type="ECO:0000256" key="1">
    <source>
        <dbReference type="ARBA" id="ARBA00004533"/>
    </source>
</evidence>
<comment type="similarity">
    <text evidence="2">Belongs to the GSP C family.</text>
</comment>
<dbReference type="Proteomes" id="UP000652567">
    <property type="component" value="Unassembled WGS sequence"/>
</dbReference>